<feature type="transmembrane region" description="Helical" evidence="7">
    <location>
        <begin position="64"/>
        <end position="82"/>
    </location>
</feature>
<dbReference type="InterPro" id="IPR004776">
    <property type="entry name" value="Mem_transp_PIN-like"/>
</dbReference>
<dbReference type="PANTHER" id="PTHR36838:SF3">
    <property type="entry name" value="TRANSPORTER AUXIN EFFLUX CARRIER EC FAMILY"/>
    <property type="match status" value="1"/>
</dbReference>
<dbReference type="GO" id="GO:0016020">
    <property type="term" value="C:membrane"/>
    <property type="evidence" value="ECO:0007669"/>
    <property type="project" value="UniProtKB-SubCell"/>
</dbReference>
<dbReference type="EMBL" id="CP002116">
    <property type="protein sequence ID" value="ADK81648.1"/>
    <property type="molecule type" value="Genomic_DNA"/>
</dbReference>
<keyword evidence="5 7" id="KW-1133">Transmembrane helix</keyword>
<gene>
    <name evidence="8" type="ordered locus">Spirs_2535</name>
</gene>
<dbReference type="Proteomes" id="UP000002318">
    <property type="component" value="Chromosome"/>
</dbReference>
<dbReference type="HOGENOM" id="CLU_868521_0_0_12"/>
<keyword evidence="3" id="KW-1003">Cell membrane</keyword>
<keyword evidence="4 7" id="KW-0812">Transmembrane</keyword>
<proteinExistence type="predicted"/>
<feature type="transmembrane region" description="Helical" evidence="7">
    <location>
        <begin position="297"/>
        <end position="319"/>
    </location>
</feature>
<feature type="transmembrane region" description="Helical" evidence="7">
    <location>
        <begin position="103"/>
        <end position="124"/>
    </location>
</feature>
<dbReference type="PANTHER" id="PTHR36838">
    <property type="entry name" value="AUXIN EFFLUX CARRIER FAMILY PROTEIN"/>
    <property type="match status" value="1"/>
</dbReference>
<dbReference type="eggNOG" id="COG0679">
    <property type="taxonomic scope" value="Bacteria"/>
</dbReference>
<accession>E1R4A7</accession>
<feature type="transmembrane region" description="Helical" evidence="7">
    <location>
        <begin position="226"/>
        <end position="247"/>
    </location>
</feature>
<feature type="transmembrane region" description="Helical" evidence="7">
    <location>
        <begin position="158"/>
        <end position="178"/>
    </location>
</feature>
<dbReference type="Pfam" id="PF03547">
    <property type="entry name" value="Mem_trans"/>
    <property type="match status" value="1"/>
</dbReference>
<feature type="transmembrane region" description="Helical" evidence="7">
    <location>
        <begin position="6"/>
        <end position="25"/>
    </location>
</feature>
<name>E1R4A7_SEDSS</name>
<evidence type="ECO:0000256" key="7">
    <source>
        <dbReference type="SAM" id="Phobius"/>
    </source>
</evidence>
<reference evidence="8 9" key="1">
    <citation type="journal article" date="2010" name="Stand. Genomic Sci.">
        <title>Complete genome sequence of Spirochaeta smaragdinae type strain (SEBR 4228).</title>
        <authorList>
            <person name="Mavromatis K."/>
            <person name="Yasawong M."/>
            <person name="Chertkov O."/>
            <person name="Lapidus A."/>
            <person name="Lucas S."/>
            <person name="Nolan M."/>
            <person name="Del Rio T.G."/>
            <person name="Tice H."/>
            <person name="Cheng J.F."/>
            <person name="Pitluck S."/>
            <person name="Liolios K."/>
            <person name="Ivanova N."/>
            <person name="Tapia R."/>
            <person name="Han C."/>
            <person name="Bruce D."/>
            <person name="Goodwin L."/>
            <person name="Pati A."/>
            <person name="Chen A."/>
            <person name="Palaniappan K."/>
            <person name="Land M."/>
            <person name="Hauser L."/>
            <person name="Chang Y.J."/>
            <person name="Jeffries C.D."/>
            <person name="Detter J.C."/>
            <person name="Rohde M."/>
            <person name="Brambilla E."/>
            <person name="Spring S."/>
            <person name="Goker M."/>
            <person name="Sikorski J."/>
            <person name="Woyke T."/>
            <person name="Bristow J."/>
            <person name="Eisen J.A."/>
            <person name="Markowitz V."/>
            <person name="Hugenholtz P."/>
            <person name="Klenk H.P."/>
            <person name="Kyrpides N.C."/>
        </authorList>
    </citation>
    <scope>NUCLEOTIDE SEQUENCE [LARGE SCALE GENOMIC DNA]</scope>
    <source>
        <strain evidence="9">DSM 11293 / JCM 15392 / SEBR 4228</strain>
    </source>
</reference>
<evidence type="ECO:0000256" key="6">
    <source>
        <dbReference type="ARBA" id="ARBA00023136"/>
    </source>
</evidence>
<evidence type="ECO:0000256" key="4">
    <source>
        <dbReference type="ARBA" id="ARBA00022692"/>
    </source>
</evidence>
<sequence>MYSILFAALARLAGFAIGGFLLFRFTPLNDKHLQPVLGLTMNVLLPIYFVRNFIVGWASAEGAGYPFMVGFFAGSIFFLFFQMGLGRLLSPLAVSEKAHRRDFILLFAFQNAGYVALPIMESFAPPELMIFMFFWIFGFNILFWTLTISLLNSDKAAFTFKVSGPLVGILIGFSLSVFGLDKPLYDFADTVLTLPAKLSMDLILVALGGILALIPKGSFKFRKDYLFFVIVKLLLYPLLMLAILYPLHPTWIPESLLVPMKLALILQAAVPPSTNLMIATKKYGTEQQVAYIAGGEIVTYLASVLTMPIVLIISFYFLFS</sequence>
<dbReference type="KEGG" id="ssm:Spirs_2535"/>
<organism evidence="8 9">
    <name type="scientific">Sediminispirochaeta smaragdinae (strain DSM 11293 / JCM 15392 / SEBR 4228)</name>
    <name type="common">Spirochaeta smaragdinae</name>
    <dbReference type="NCBI Taxonomy" id="573413"/>
    <lineage>
        <taxon>Bacteria</taxon>
        <taxon>Pseudomonadati</taxon>
        <taxon>Spirochaetota</taxon>
        <taxon>Spirochaetia</taxon>
        <taxon>Spirochaetales</taxon>
        <taxon>Spirochaetaceae</taxon>
        <taxon>Sediminispirochaeta</taxon>
    </lineage>
</organism>
<dbReference type="STRING" id="573413.Spirs_2535"/>
<dbReference type="RefSeq" id="WP_013255110.1">
    <property type="nucleotide sequence ID" value="NC_014364.1"/>
</dbReference>
<evidence type="ECO:0000256" key="5">
    <source>
        <dbReference type="ARBA" id="ARBA00022989"/>
    </source>
</evidence>
<evidence type="ECO:0000313" key="9">
    <source>
        <dbReference type="Proteomes" id="UP000002318"/>
    </source>
</evidence>
<evidence type="ECO:0000256" key="3">
    <source>
        <dbReference type="ARBA" id="ARBA00022475"/>
    </source>
</evidence>
<protein>
    <submittedName>
        <fullName evidence="8">Auxin Efflux Carrier</fullName>
    </submittedName>
</protein>
<feature type="transmembrane region" description="Helical" evidence="7">
    <location>
        <begin position="37"/>
        <end position="58"/>
    </location>
</feature>
<comment type="subcellular location">
    <subcellularLocation>
        <location evidence="1">Membrane</location>
        <topology evidence="1">Multi-pass membrane protein</topology>
    </subcellularLocation>
</comment>
<keyword evidence="6 7" id="KW-0472">Membrane</keyword>
<feature type="transmembrane region" description="Helical" evidence="7">
    <location>
        <begin position="198"/>
        <end position="214"/>
    </location>
</feature>
<feature type="transmembrane region" description="Helical" evidence="7">
    <location>
        <begin position="130"/>
        <end position="151"/>
    </location>
</feature>
<evidence type="ECO:0000256" key="1">
    <source>
        <dbReference type="ARBA" id="ARBA00004141"/>
    </source>
</evidence>
<evidence type="ECO:0000256" key="2">
    <source>
        <dbReference type="ARBA" id="ARBA00022448"/>
    </source>
</evidence>
<dbReference type="GO" id="GO:0055085">
    <property type="term" value="P:transmembrane transport"/>
    <property type="evidence" value="ECO:0007669"/>
    <property type="project" value="InterPro"/>
</dbReference>
<evidence type="ECO:0000313" key="8">
    <source>
        <dbReference type="EMBL" id="ADK81648.1"/>
    </source>
</evidence>
<dbReference type="AlphaFoldDB" id="E1R4A7"/>
<dbReference type="OrthoDB" id="368707at2"/>
<keyword evidence="9" id="KW-1185">Reference proteome</keyword>
<keyword evidence="2" id="KW-0813">Transport</keyword>